<dbReference type="EMBL" id="CAEZXM010000199">
    <property type="protein sequence ID" value="CAB4697758.1"/>
    <property type="molecule type" value="Genomic_DNA"/>
</dbReference>
<accession>A0A6J6PMQ7</accession>
<sequence>MEPSSKIRICPARPCGTANSEARADANASGSQPAWFQVMMITLSPSVRDVIGSMVAISRSYATSRAAAAAISPTILVAWLALAAAERDSAAVSASSCRSATICCCASMSRCLVSTICSLSIAATLSSATRRLPLSDDRRWAMASRCVGSDVAVSLMCSVRTGVRRMRLNQIRSRVTRLRRFMRELLTLGRARGCP</sequence>
<protein>
    <submittedName>
        <fullName evidence="1">Unannotated protein</fullName>
    </submittedName>
</protein>
<name>A0A6J6PMQ7_9ZZZZ</name>
<proteinExistence type="predicted"/>
<organism evidence="1">
    <name type="scientific">freshwater metagenome</name>
    <dbReference type="NCBI Taxonomy" id="449393"/>
    <lineage>
        <taxon>unclassified sequences</taxon>
        <taxon>metagenomes</taxon>
        <taxon>ecological metagenomes</taxon>
    </lineage>
</organism>
<dbReference type="AlphaFoldDB" id="A0A6J6PMQ7"/>
<reference evidence="1" key="1">
    <citation type="submission" date="2020-05" db="EMBL/GenBank/DDBJ databases">
        <authorList>
            <person name="Chiriac C."/>
            <person name="Salcher M."/>
            <person name="Ghai R."/>
            <person name="Kavagutti S V."/>
        </authorList>
    </citation>
    <scope>NUCLEOTIDE SEQUENCE</scope>
</reference>
<gene>
    <name evidence="1" type="ORF">UFOPK2366_01100</name>
</gene>
<evidence type="ECO:0000313" key="1">
    <source>
        <dbReference type="EMBL" id="CAB4697758.1"/>
    </source>
</evidence>